<keyword evidence="3" id="KW-1185">Reference proteome</keyword>
<dbReference type="AlphaFoldDB" id="A0AAV4TNN5"/>
<evidence type="ECO:0008006" key="4">
    <source>
        <dbReference type="Google" id="ProtNLM"/>
    </source>
</evidence>
<gene>
    <name evidence="2" type="ORF">CDAR_250881</name>
</gene>
<feature type="signal peptide" evidence="1">
    <location>
        <begin position="1"/>
        <end position="15"/>
    </location>
</feature>
<proteinExistence type="predicted"/>
<comment type="caution">
    <text evidence="2">The sequence shown here is derived from an EMBL/GenBank/DDBJ whole genome shotgun (WGS) entry which is preliminary data.</text>
</comment>
<name>A0AAV4TNN5_9ARAC</name>
<reference evidence="2 3" key="1">
    <citation type="submission" date="2021-06" db="EMBL/GenBank/DDBJ databases">
        <title>Caerostris darwini draft genome.</title>
        <authorList>
            <person name="Kono N."/>
            <person name="Arakawa K."/>
        </authorList>
    </citation>
    <scope>NUCLEOTIDE SEQUENCE [LARGE SCALE GENOMIC DNA]</scope>
</reference>
<evidence type="ECO:0000313" key="3">
    <source>
        <dbReference type="Proteomes" id="UP001054837"/>
    </source>
</evidence>
<accession>A0AAV4TNN5</accession>
<feature type="chain" id="PRO_5043674640" description="Secreted protein" evidence="1">
    <location>
        <begin position="16"/>
        <end position="108"/>
    </location>
</feature>
<evidence type="ECO:0000256" key="1">
    <source>
        <dbReference type="SAM" id="SignalP"/>
    </source>
</evidence>
<dbReference type="Proteomes" id="UP001054837">
    <property type="component" value="Unassembled WGS sequence"/>
</dbReference>
<keyword evidence="1" id="KW-0732">Signal</keyword>
<sequence>MKILRILFFFHFVLRQKNVSNKSAEEEKKSVRIHPCNLGRRELDTHSNAAWNVSDGRTRGKKGEGRSCETKLEGSLFFSPLRPLSLCGNKLISKKRGFAFLADEFSES</sequence>
<dbReference type="EMBL" id="BPLQ01009812">
    <property type="protein sequence ID" value="GIY46726.1"/>
    <property type="molecule type" value="Genomic_DNA"/>
</dbReference>
<protein>
    <recommendedName>
        <fullName evidence="4">Secreted protein</fullName>
    </recommendedName>
</protein>
<evidence type="ECO:0000313" key="2">
    <source>
        <dbReference type="EMBL" id="GIY46726.1"/>
    </source>
</evidence>
<organism evidence="2 3">
    <name type="scientific">Caerostris darwini</name>
    <dbReference type="NCBI Taxonomy" id="1538125"/>
    <lineage>
        <taxon>Eukaryota</taxon>
        <taxon>Metazoa</taxon>
        <taxon>Ecdysozoa</taxon>
        <taxon>Arthropoda</taxon>
        <taxon>Chelicerata</taxon>
        <taxon>Arachnida</taxon>
        <taxon>Araneae</taxon>
        <taxon>Araneomorphae</taxon>
        <taxon>Entelegynae</taxon>
        <taxon>Araneoidea</taxon>
        <taxon>Araneidae</taxon>
        <taxon>Caerostris</taxon>
    </lineage>
</organism>